<dbReference type="GO" id="GO:1901137">
    <property type="term" value="P:carbohydrate derivative biosynthetic process"/>
    <property type="evidence" value="ECO:0007669"/>
    <property type="project" value="UniProtKB-ARBA"/>
</dbReference>
<dbReference type="CDD" id="cd03801">
    <property type="entry name" value="GT4_PimA-like"/>
    <property type="match status" value="1"/>
</dbReference>
<dbReference type="Proteomes" id="UP000320085">
    <property type="component" value="Unassembled WGS sequence"/>
</dbReference>
<name>A0A543PXL2_9MICO</name>
<evidence type="ECO:0000256" key="3">
    <source>
        <dbReference type="ARBA" id="ARBA00022679"/>
    </source>
</evidence>
<evidence type="ECO:0000313" key="7">
    <source>
        <dbReference type="Proteomes" id="UP000320085"/>
    </source>
</evidence>
<evidence type="ECO:0000313" key="6">
    <source>
        <dbReference type="EMBL" id="TQN48814.1"/>
    </source>
</evidence>
<dbReference type="Gene3D" id="3.40.50.2000">
    <property type="entry name" value="Glycogen Phosphorylase B"/>
    <property type="match status" value="2"/>
</dbReference>
<sequence>MAPGLIAGGIDLHILPLGMRLDLAHSIRNAGAVIHQRDSRAGRAANFRAVLKVARRTSPDLVHTTLYEADVAGRAAAKALGIPSSTSIVNDSYGSSHYAESMTAKLHVARALDACTAQFANGFHAISEAIAGTVPHRLGIARSRVTVIPRGRDPHAYRYRDSELRRNTRGALGIPDDAKVILAIGRLEPQKGLHHLLNALPAVSRAHPDVLTLVAGKDGRSASSLRSKVEQDRMRVHFLGHRHDIPALLSAADVFCFPSEREGFGGVLMEAMAVGCPIVASSIPTTLEVLNGDEHALTGIATAPGDAEAIARALTRVLGNAQEAAAMAAAARSSFERRFDIKHINKAMIAFFENAYS</sequence>
<keyword evidence="3" id="KW-0808">Transferase</keyword>
<comment type="caution">
    <text evidence="6">The sequence shown here is derived from an EMBL/GenBank/DDBJ whole genome shotgun (WGS) entry which is preliminary data.</text>
</comment>
<evidence type="ECO:0000256" key="2">
    <source>
        <dbReference type="ARBA" id="ARBA00022676"/>
    </source>
</evidence>
<dbReference type="PANTHER" id="PTHR45947:SF3">
    <property type="entry name" value="SULFOQUINOVOSYL TRANSFERASE SQD2"/>
    <property type="match status" value="1"/>
</dbReference>
<proteinExistence type="predicted"/>
<protein>
    <recommendedName>
        <fullName evidence="1">D-inositol 3-phosphate glycosyltransferase</fullName>
    </recommendedName>
</protein>
<evidence type="ECO:0000259" key="5">
    <source>
        <dbReference type="Pfam" id="PF13439"/>
    </source>
</evidence>
<gene>
    <name evidence="6" type="ORF">FHX52_1961</name>
</gene>
<dbReference type="InterPro" id="IPR050194">
    <property type="entry name" value="Glycosyltransferase_grp1"/>
</dbReference>
<dbReference type="Pfam" id="PF13439">
    <property type="entry name" value="Glyco_transf_4"/>
    <property type="match status" value="1"/>
</dbReference>
<feature type="domain" description="Glycosyl transferase family 1" evidence="4">
    <location>
        <begin position="166"/>
        <end position="333"/>
    </location>
</feature>
<dbReference type="EMBL" id="VFQF01000001">
    <property type="protein sequence ID" value="TQN48814.1"/>
    <property type="molecule type" value="Genomic_DNA"/>
</dbReference>
<reference evidence="6 7" key="1">
    <citation type="submission" date="2019-06" db="EMBL/GenBank/DDBJ databases">
        <title>Sequencing the genomes of 1000 actinobacteria strains.</title>
        <authorList>
            <person name="Klenk H.-P."/>
        </authorList>
    </citation>
    <scope>NUCLEOTIDE SEQUENCE [LARGE SCALE GENOMIC DNA]</scope>
    <source>
        <strain evidence="6 7">DSM 21776</strain>
    </source>
</reference>
<accession>A0A543PXL2</accession>
<evidence type="ECO:0000259" key="4">
    <source>
        <dbReference type="Pfam" id="PF00534"/>
    </source>
</evidence>
<evidence type="ECO:0000256" key="1">
    <source>
        <dbReference type="ARBA" id="ARBA00021292"/>
    </source>
</evidence>
<dbReference type="Pfam" id="PF00534">
    <property type="entry name" value="Glycos_transf_1"/>
    <property type="match status" value="1"/>
</dbReference>
<keyword evidence="2" id="KW-0328">Glycosyltransferase</keyword>
<organism evidence="6 7">
    <name type="scientific">Humibacillus xanthopallidus</name>
    <dbReference type="NCBI Taxonomy" id="412689"/>
    <lineage>
        <taxon>Bacteria</taxon>
        <taxon>Bacillati</taxon>
        <taxon>Actinomycetota</taxon>
        <taxon>Actinomycetes</taxon>
        <taxon>Micrococcales</taxon>
        <taxon>Intrasporangiaceae</taxon>
        <taxon>Humibacillus</taxon>
    </lineage>
</organism>
<dbReference type="InterPro" id="IPR028098">
    <property type="entry name" value="Glyco_trans_4-like_N"/>
</dbReference>
<feature type="domain" description="Glycosyltransferase subfamily 4-like N-terminal" evidence="5">
    <location>
        <begin position="2"/>
        <end position="154"/>
    </location>
</feature>
<dbReference type="PANTHER" id="PTHR45947">
    <property type="entry name" value="SULFOQUINOVOSYL TRANSFERASE SQD2"/>
    <property type="match status" value="1"/>
</dbReference>
<dbReference type="AlphaFoldDB" id="A0A543PXL2"/>
<dbReference type="GO" id="GO:0016758">
    <property type="term" value="F:hexosyltransferase activity"/>
    <property type="evidence" value="ECO:0007669"/>
    <property type="project" value="TreeGrafter"/>
</dbReference>
<dbReference type="SUPFAM" id="SSF53756">
    <property type="entry name" value="UDP-Glycosyltransferase/glycogen phosphorylase"/>
    <property type="match status" value="1"/>
</dbReference>
<dbReference type="InterPro" id="IPR001296">
    <property type="entry name" value="Glyco_trans_1"/>
</dbReference>